<dbReference type="Pfam" id="PF19279">
    <property type="entry name" value="YegS_C"/>
    <property type="match status" value="1"/>
</dbReference>
<dbReference type="InterPro" id="IPR017438">
    <property type="entry name" value="ATP-NAD_kinase_N"/>
</dbReference>
<dbReference type="InterPro" id="IPR045540">
    <property type="entry name" value="YegS/DAGK_C"/>
</dbReference>
<dbReference type="InterPro" id="IPR050187">
    <property type="entry name" value="Lipid_Phosphate_FormReg"/>
</dbReference>
<name>A0A017T8S9_9BACT</name>
<dbReference type="InterPro" id="IPR016064">
    <property type="entry name" value="NAD/diacylglycerol_kinase_sf"/>
</dbReference>
<feature type="domain" description="DAGKc" evidence="5">
    <location>
        <begin position="39"/>
        <end position="120"/>
    </location>
</feature>
<dbReference type="Proteomes" id="UP000019678">
    <property type="component" value="Unassembled WGS sequence"/>
</dbReference>
<proteinExistence type="predicted"/>
<comment type="caution">
    <text evidence="6">The sequence shown here is derived from an EMBL/GenBank/DDBJ whole genome shotgun (WGS) entry which is preliminary data.</text>
</comment>
<dbReference type="Gene3D" id="2.60.200.40">
    <property type="match status" value="1"/>
</dbReference>
<evidence type="ECO:0000256" key="4">
    <source>
        <dbReference type="ARBA" id="ARBA00022840"/>
    </source>
</evidence>
<dbReference type="RefSeq" id="WP_052375319.1">
    <property type="nucleotide sequence ID" value="NZ_ASRX01000021.1"/>
</dbReference>
<evidence type="ECO:0000256" key="2">
    <source>
        <dbReference type="ARBA" id="ARBA00022741"/>
    </source>
</evidence>
<dbReference type="InterPro" id="IPR001206">
    <property type="entry name" value="Diacylglycerol_kinase_cat_dom"/>
</dbReference>
<keyword evidence="4" id="KW-0067">ATP-binding</keyword>
<keyword evidence="7" id="KW-1185">Reference proteome</keyword>
<dbReference type="STRING" id="1192034.CAP_2948"/>
<keyword evidence="1" id="KW-0808">Transferase</keyword>
<gene>
    <name evidence="6" type="ORF">CAP_2948</name>
</gene>
<dbReference type="PANTHER" id="PTHR12358">
    <property type="entry name" value="SPHINGOSINE KINASE"/>
    <property type="match status" value="1"/>
</dbReference>
<sequence>MRAILMHNPDSGTAEDERTLIATFGDIGWDVRRTLTIDRLTEAIRAPEEALIVAGGDGTVTEVAKRLAGTDIPLAVVPTGTANNVARSLGVGAEARPAIKGLAHPMERRVDLGVLRQGRGEKHFFEGFGVGVFAYVLGELATDSHKKLPHARELLAEAIEHYTPRHVHLHADGEDLSGEYLLAAVMNMRSFGPALIIAPDARLDDGLFDLVLIRPETRHTLLDYLRCADDREPLGLPTDATHRARHVRLRSDGAWSNLDETPRRIDGEVDIHVQPAAVRFLLPSL</sequence>
<dbReference type="GO" id="GO:0005524">
    <property type="term" value="F:ATP binding"/>
    <property type="evidence" value="ECO:0007669"/>
    <property type="project" value="UniProtKB-KW"/>
</dbReference>
<dbReference type="AlphaFoldDB" id="A0A017T8S9"/>
<evidence type="ECO:0000256" key="3">
    <source>
        <dbReference type="ARBA" id="ARBA00022777"/>
    </source>
</evidence>
<protein>
    <submittedName>
        <fullName evidence="6">Diacylglycerol kinase-related protein</fullName>
    </submittedName>
</protein>
<keyword evidence="2" id="KW-0547">Nucleotide-binding</keyword>
<dbReference type="Gene3D" id="3.40.50.10330">
    <property type="entry name" value="Probable inorganic polyphosphate/atp-NAD kinase, domain 1"/>
    <property type="match status" value="1"/>
</dbReference>
<dbReference type="Pfam" id="PF00781">
    <property type="entry name" value="DAGK_cat"/>
    <property type="match status" value="1"/>
</dbReference>
<evidence type="ECO:0000256" key="1">
    <source>
        <dbReference type="ARBA" id="ARBA00022679"/>
    </source>
</evidence>
<accession>A0A017T8S9</accession>
<evidence type="ECO:0000313" key="7">
    <source>
        <dbReference type="Proteomes" id="UP000019678"/>
    </source>
</evidence>
<reference evidence="6 7" key="1">
    <citation type="submission" date="2013-05" db="EMBL/GenBank/DDBJ databases">
        <title>Genome assembly of Chondromyces apiculatus DSM 436.</title>
        <authorList>
            <person name="Sharma G."/>
            <person name="Khatri I."/>
            <person name="Kaur C."/>
            <person name="Mayilraj S."/>
            <person name="Subramanian S."/>
        </authorList>
    </citation>
    <scope>NUCLEOTIDE SEQUENCE [LARGE SCALE GENOMIC DNA]</scope>
    <source>
        <strain evidence="6 7">DSM 436</strain>
    </source>
</reference>
<keyword evidence="3 6" id="KW-0418">Kinase</keyword>
<dbReference type="PROSITE" id="PS50146">
    <property type="entry name" value="DAGK"/>
    <property type="match status" value="1"/>
</dbReference>
<dbReference type="SUPFAM" id="SSF111331">
    <property type="entry name" value="NAD kinase/diacylglycerol kinase-like"/>
    <property type="match status" value="1"/>
</dbReference>
<dbReference type="EMBL" id="ASRX01000021">
    <property type="protein sequence ID" value="EYF05658.1"/>
    <property type="molecule type" value="Genomic_DNA"/>
</dbReference>
<evidence type="ECO:0000313" key="6">
    <source>
        <dbReference type="EMBL" id="EYF05658.1"/>
    </source>
</evidence>
<dbReference type="SMART" id="SM00046">
    <property type="entry name" value="DAGKc"/>
    <property type="match status" value="1"/>
</dbReference>
<dbReference type="PANTHER" id="PTHR12358:SF54">
    <property type="entry name" value="SPHINGOSINE KINASE RELATED PROTEIN"/>
    <property type="match status" value="1"/>
</dbReference>
<dbReference type="GO" id="GO:0016301">
    <property type="term" value="F:kinase activity"/>
    <property type="evidence" value="ECO:0007669"/>
    <property type="project" value="UniProtKB-KW"/>
</dbReference>
<organism evidence="6 7">
    <name type="scientific">Chondromyces apiculatus DSM 436</name>
    <dbReference type="NCBI Taxonomy" id="1192034"/>
    <lineage>
        <taxon>Bacteria</taxon>
        <taxon>Pseudomonadati</taxon>
        <taxon>Myxococcota</taxon>
        <taxon>Polyangia</taxon>
        <taxon>Polyangiales</taxon>
        <taxon>Polyangiaceae</taxon>
        <taxon>Chondromyces</taxon>
    </lineage>
</organism>
<evidence type="ECO:0000259" key="5">
    <source>
        <dbReference type="PROSITE" id="PS50146"/>
    </source>
</evidence>
<dbReference type="eggNOG" id="COG1597">
    <property type="taxonomic scope" value="Bacteria"/>
</dbReference>